<reference evidence="2 3" key="1">
    <citation type="submission" date="2020-04" db="EMBL/GenBank/DDBJ databases">
        <title>Perkinsus olseni comparative genomics.</title>
        <authorList>
            <person name="Bogema D.R."/>
        </authorList>
    </citation>
    <scope>NUCLEOTIDE SEQUENCE [LARGE SCALE GENOMIC DNA]</scope>
    <source>
        <strain evidence="2">ATCC PRA-179</strain>
    </source>
</reference>
<dbReference type="EMBL" id="JABAHT010000540">
    <property type="protein sequence ID" value="KAF4654388.1"/>
    <property type="molecule type" value="Genomic_DNA"/>
</dbReference>
<sequence>MGLLDYLPFTSHIQPAVPSLKDLEKLVAVEAEAVVDGHPTVTPQEVRSLDFLSKLAWGEPVHLRQSDLVYNDLPTIDQIGPLKNVKVVPLPEPHGPANWWIGGVNIMRHGPADNLRVKIEEDLCGDGSRVGLLRRLFIGQNPDASLSHHTVTALYTDCALGTSMALRVANATSAFRGVFLNIVRHMMTQIEPRIDAVVHRVTINTSKVNRWQKFHPTNRGPHFGKVHLPKAYQDAIDRLDHTRRPAMTSNPYGIPMYKLRPGPDRLHSTANHHHNEHSLRVQDPDSESFPESFRDVLKRRDNWEEVRVSALHNGKMGLFDARHPPKNPEAVDSEAYSESHPLYDRAHMSPELRHPVHEYEGFHDHIRFLHPSIEFRHWVHFAKVKLVDLQTQHTLWDKLYEVHGHKIAADQRDIGGPVEFKGLNPRLGKLDLFKLTVDADNPHILPKFDTKPTSSLNDVHQQEIRGLTTRLDRYIANPPQSHSHAEEPKAVHRARTPLYAREGVNSARLFDYWRKQEFLFGAARPLVRGPASVEVVDGAPAGANPHGDTEAVMMQPEPVHDSGRMVWKAE</sequence>
<dbReference type="AlphaFoldDB" id="A0A7J6L5B7"/>
<proteinExistence type="predicted"/>
<evidence type="ECO:0000256" key="1">
    <source>
        <dbReference type="SAM" id="MobiDB-lite"/>
    </source>
</evidence>
<dbReference type="Proteomes" id="UP000570595">
    <property type="component" value="Unassembled WGS sequence"/>
</dbReference>
<feature type="region of interest" description="Disordered" evidence="1">
    <location>
        <begin position="264"/>
        <end position="287"/>
    </location>
</feature>
<comment type="caution">
    <text evidence="2">The sequence shown here is derived from an EMBL/GenBank/DDBJ whole genome shotgun (WGS) entry which is preliminary data.</text>
</comment>
<evidence type="ECO:0000313" key="3">
    <source>
        <dbReference type="Proteomes" id="UP000570595"/>
    </source>
</evidence>
<accession>A0A7J6L5B7</accession>
<organism evidence="2 3">
    <name type="scientific">Perkinsus olseni</name>
    <name type="common">Perkinsus atlanticus</name>
    <dbReference type="NCBI Taxonomy" id="32597"/>
    <lineage>
        <taxon>Eukaryota</taxon>
        <taxon>Sar</taxon>
        <taxon>Alveolata</taxon>
        <taxon>Perkinsozoa</taxon>
        <taxon>Perkinsea</taxon>
        <taxon>Perkinsida</taxon>
        <taxon>Perkinsidae</taxon>
        <taxon>Perkinsus</taxon>
    </lineage>
</organism>
<evidence type="ECO:0000313" key="2">
    <source>
        <dbReference type="EMBL" id="KAF4654388.1"/>
    </source>
</evidence>
<gene>
    <name evidence="2" type="ORF">FOZ61_008310</name>
</gene>
<protein>
    <submittedName>
        <fullName evidence="2">Uncharacterized protein</fullName>
    </submittedName>
</protein>
<name>A0A7J6L5B7_PEROL</name>
<dbReference type="OrthoDB" id="10323321at2759"/>